<gene>
    <name evidence="11" type="ORF">BSAL_11805</name>
</gene>
<dbReference type="GO" id="GO:0006635">
    <property type="term" value="P:fatty acid beta-oxidation"/>
    <property type="evidence" value="ECO:0007669"/>
    <property type="project" value="TreeGrafter"/>
</dbReference>
<dbReference type="AlphaFoldDB" id="A0A0S4JCM8"/>
<keyword evidence="5" id="KW-0067">ATP-binding</keyword>
<dbReference type="InterPro" id="IPR003439">
    <property type="entry name" value="ABC_transporter-like_ATP-bd"/>
</dbReference>
<dbReference type="OMA" id="VSERTHY"/>
<feature type="region of interest" description="Disordered" evidence="8">
    <location>
        <begin position="432"/>
        <end position="457"/>
    </location>
</feature>
<keyword evidence="12" id="KW-1185">Reference proteome</keyword>
<evidence type="ECO:0000256" key="7">
    <source>
        <dbReference type="ARBA" id="ARBA00023136"/>
    </source>
</evidence>
<reference evidence="12" key="1">
    <citation type="submission" date="2015-09" db="EMBL/GenBank/DDBJ databases">
        <authorList>
            <consortium name="Pathogen Informatics"/>
        </authorList>
    </citation>
    <scope>NUCLEOTIDE SEQUENCE [LARGE SCALE GENOMIC DNA]</scope>
    <source>
        <strain evidence="12">Lake Konstanz</strain>
    </source>
</reference>
<organism evidence="11 12">
    <name type="scientific">Bodo saltans</name>
    <name type="common">Flagellated protozoan</name>
    <dbReference type="NCBI Taxonomy" id="75058"/>
    <lineage>
        <taxon>Eukaryota</taxon>
        <taxon>Discoba</taxon>
        <taxon>Euglenozoa</taxon>
        <taxon>Kinetoplastea</taxon>
        <taxon>Metakinetoplastina</taxon>
        <taxon>Eubodonida</taxon>
        <taxon>Bodonidae</taxon>
        <taxon>Bodo</taxon>
    </lineage>
</organism>
<evidence type="ECO:0000256" key="1">
    <source>
        <dbReference type="ARBA" id="ARBA00008575"/>
    </source>
</evidence>
<dbReference type="SMART" id="SM00382">
    <property type="entry name" value="AAA"/>
    <property type="match status" value="1"/>
</dbReference>
<dbReference type="InterPro" id="IPR036640">
    <property type="entry name" value="ABC1_TM_sf"/>
</dbReference>
<feature type="transmembrane region" description="Helical" evidence="9">
    <location>
        <begin position="87"/>
        <end position="106"/>
    </location>
</feature>
<evidence type="ECO:0000256" key="6">
    <source>
        <dbReference type="ARBA" id="ARBA00022989"/>
    </source>
</evidence>
<comment type="similarity">
    <text evidence="1">Belongs to the ABC transporter superfamily. ABCD family. Peroxisomal fatty acyl CoA transporter (TC 3.A.1.203) subfamily.</text>
</comment>
<dbReference type="GO" id="GO:0016887">
    <property type="term" value="F:ATP hydrolysis activity"/>
    <property type="evidence" value="ECO:0007669"/>
    <property type="project" value="InterPro"/>
</dbReference>
<sequence length="765" mass="84756">MQSAAALSKRPSTAALRRYGMYLVAVAWVIWCFLRNTGGVGGGKKSSSRRKAGAKASGTAIDIEAKKHSIELVKICFGSFTSHESCLLYGLVSVLLLRTILSIVVADVDGHLVKLLINREKKQLVLGMLMWLGVAVPSSFANALIKYLTSRLSLALRSKLVMHTREKYFAAQTYYHVAQLAAMGNNAAVNGGDPATPLTPGTPLGLTPEVLKALRHPESVLTEDVENWADKFADLMSSIGKPIVDLAFFSGLLYHRLGFINQFTASVLVWESGNLMKYVRPDYGHIVQERGDLEAELRSKHTRIIAASEEIAFCHGEARERERLSSTFAQIMQFNQTVLNRQIIYHTIEDFVTKYLWSAVGMIQVAVPLLQSGTTAGDNAKYFITVRRIMIRNGDAVERCLAGIKDAIEFNGYTMKLANLLRGFDAVVAGHEAKSHQQHRNTAASSATTDQVPTLLTPPHVPQQLVATTGDTDGEVATRGDFVRCSEVLREEHDDNADDDDDAEFTIVIRDVPLRTPQGDVLAQRINLSLRPGDRMLVLGPNGCGKSSLFRVLCGLWPHAEGFIKKPESRSELFFVPQKPYLVVGSFRDQIIYPDTVADMRLKGLNDDDLHRIVADVLMTGPLEAHGGLDAVKEWSEVLSGGEKQRLGLARVFYQRPKFAILDECSSAINVEAEQVIFKRLLEQSMGLITISHRQTLFPFHNKLLTFDGEGGAQFEEDFRMDAFTQLSEKKQGYMVRLQRVLQDLGEAWPPTVQKALGQNAELDD</sequence>
<dbReference type="GO" id="GO:0007031">
    <property type="term" value="P:peroxisome organization"/>
    <property type="evidence" value="ECO:0007669"/>
    <property type="project" value="TreeGrafter"/>
</dbReference>
<evidence type="ECO:0000259" key="10">
    <source>
        <dbReference type="PROSITE" id="PS50893"/>
    </source>
</evidence>
<dbReference type="GO" id="GO:0140359">
    <property type="term" value="F:ABC-type transporter activity"/>
    <property type="evidence" value="ECO:0007669"/>
    <property type="project" value="InterPro"/>
</dbReference>
<dbReference type="Proteomes" id="UP000051952">
    <property type="component" value="Unassembled WGS sequence"/>
</dbReference>
<dbReference type="PROSITE" id="PS00211">
    <property type="entry name" value="ABC_TRANSPORTER_1"/>
    <property type="match status" value="1"/>
</dbReference>
<evidence type="ECO:0000313" key="12">
    <source>
        <dbReference type="Proteomes" id="UP000051952"/>
    </source>
</evidence>
<dbReference type="CDD" id="cd03223">
    <property type="entry name" value="ABCD_peroxisomal_ALDP"/>
    <property type="match status" value="1"/>
</dbReference>
<keyword evidence="6 9" id="KW-1133">Transmembrane helix</keyword>
<dbReference type="VEuPathDB" id="TriTrypDB:BSAL_11805"/>
<feature type="transmembrane region" description="Helical" evidence="9">
    <location>
        <begin position="126"/>
        <end position="149"/>
    </location>
</feature>
<dbReference type="PANTHER" id="PTHR11384">
    <property type="entry name" value="ATP-BINDING CASSETTE, SUB-FAMILY D MEMBER"/>
    <property type="match status" value="1"/>
</dbReference>
<dbReference type="PANTHER" id="PTHR11384:SF67">
    <property type="entry name" value="ATP-BINDING CASSETTE SUB-FAMILY D MEMBER 1"/>
    <property type="match status" value="1"/>
</dbReference>
<dbReference type="InterPro" id="IPR011527">
    <property type="entry name" value="ABC1_TM_dom"/>
</dbReference>
<evidence type="ECO:0000256" key="8">
    <source>
        <dbReference type="SAM" id="MobiDB-lite"/>
    </source>
</evidence>
<dbReference type="GO" id="GO:0015910">
    <property type="term" value="P:long-chain fatty acid import into peroxisome"/>
    <property type="evidence" value="ECO:0007669"/>
    <property type="project" value="TreeGrafter"/>
</dbReference>
<dbReference type="InterPro" id="IPR017871">
    <property type="entry name" value="ABC_transporter-like_CS"/>
</dbReference>
<feature type="domain" description="ABC transporter" evidence="10">
    <location>
        <begin position="507"/>
        <end position="735"/>
    </location>
</feature>
<dbReference type="Gene3D" id="1.20.1560.10">
    <property type="entry name" value="ABC transporter type 1, transmembrane domain"/>
    <property type="match status" value="1"/>
</dbReference>
<dbReference type="Pfam" id="PF00005">
    <property type="entry name" value="ABC_tran"/>
    <property type="match status" value="1"/>
</dbReference>
<feature type="compositionally biased region" description="Polar residues" evidence="8">
    <location>
        <begin position="440"/>
        <end position="454"/>
    </location>
</feature>
<dbReference type="SUPFAM" id="SSF52540">
    <property type="entry name" value="P-loop containing nucleoside triphosphate hydrolases"/>
    <property type="match status" value="1"/>
</dbReference>
<evidence type="ECO:0000256" key="9">
    <source>
        <dbReference type="SAM" id="Phobius"/>
    </source>
</evidence>
<keyword evidence="2" id="KW-0813">Transport</keyword>
<evidence type="ECO:0000256" key="2">
    <source>
        <dbReference type="ARBA" id="ARBA00022448"/>
    </source>
</evidence>
<dbReference type="EMBL" id="CYKH01001587">
    <property type="protein sequence ID" value="CUG87763.1"/>
    <property type="molecule type" value="Genomic_DNA"/>
</dbReference>
<evidence type="ECO:0000256" key="3">
    <source>
        <dbReference type="ARBA" id="ARBA00022692"/>
    </source>
</evidence>
<dbReference type="InterPro" id="IPR050835">
    <property type="entry name" value="ABC_transporter_sub-D"/>
</dbReference>
<dbReference type="InterPro" id="IPR003593">
    <property type="entry name" value="AAA+_ATPase"/>
</dbReference>
<keyword evidence="4" id="KW-0547">Nucleotide-binding</keyword>
<evidence type="ECO:0000313" key="11">
    <source>
        <dbReference type="EMBL" id="CUG87763.1"/>
    </source>
</evidence>
<dbReference type="GO" id="GO:0042760">
    <property type="term" value="P:very long-chain fatty acid catabolic process"/>
    <property type="evidence" value="ECO:0007669"/>
    <property type="project" value="TreeGrafter"/>
</dbReference>
<protein>
    <submittedName>
        <fullName evidence="11">ABC transporter, putative</fullName>
    </submittedName>
</protein>
<dbReference type="InterPro" id="IPR027417">
    <property type="entry name" value="P-loop_NTPase"/>
</dbReference>
<feature type="transmembrane region" description="Helical" evidence="9">
    <location>
        <begin position="20"/>
        <end position="41"/>
    </location>
</feature>
<evidence type="ECO:0000256" key="4">
    <source>
        <dbReference type="ARBA" id="ARBA00022741"/>
    </source>
</evidence>
<proteinExistence type="inferred from homology"/>
<dbReference type="Gene3D" id="3.40.50.300">
    <property type="entry name" value="P-loop containing nucleotide triphosphate hydrolases"/>
    <property type="match status" value="1"/>
</dbReference>
<dbReference type="PROSITE" id="PS50893">
    <property type="entry name" value="ABC_TRANSPORTER_2"/>
    <property type="match status" value="1"/>
</dbReference>
<keyword evidence="3 9" id="KW-0812">Transmembrane</keyword>
<name>A0A0S4JCM8_BODSA</name>
<dbReference type="OrthoDB" id="422637at2759"/>
<evidence type="ECO:0000256" key="5">
    <source>
        <dbReference type="ARBA" id="ARBA00022840"/>
    </source>
</evidence>
<keyword evidence="7 9" id="KW-0472">Membrane</keyword>
<dbReference type="GO" id="GO:0005324">
    <property type="term" value="F:long-chain fatty acid transmembrane transporter activity"/>
    <property type="evidence" value="ECO:0007669"/>
    <property type="project" value="TreeGrafter"/>
</dbReference>
<dbReference type="GO" id="GO:0005524">
    <property type="term" value="F:ATP binding"/>
    <property type="evidence" value="ECO:0007669"/>
    <property type="project" value="UniProtKB-KW"/>
</dbReference>
<dbReference type="Pfam" id="PF06472">
    <property type="entry name" value="ABC_membrane_2"/>
    <property type="match status" value="2"/>
</dbReference>
<accession>A0A0S4JCM8</accession>
<dbReference type="GO" id="GO:0005778">
    <property type="term" value="C:peroxisomal membrane"/>
    <property type="evidence" value="ECO:0007669"/>
    <property type="project" value="TreeGrafter"/>
</dbReference>